<protein>
    <submittedName>
        <fullName evidence="9">Glycoside hydrolase family 2 protein</fullName>
    </submittedName>
</protein>
<feature type="domain" description="Glycoside hydrolase family 2" evidence="8">
    <location>
        <begin position="654"/>
        <end position="739"/>
    </location>
</feature>
<comment type="similarity">
    <text evidence="1 4">Belongs to the glycosyl hydrolase 2 family.</text>
</comment>
<dbReference type="PROSITE" id="PS00608">
    <property type="entry name" value="GLYCOSYL_HYDROL_F2_2"/>
    <property type="match status" value="1"/>
</dbReference>
<reference evidence="9" key="1">
    <citation type="submission" date="2022-06" db="EMBL/GenBank/DDBJ databases">
        <title>Physiological and biochemical characterization and genomic elucidation of a strain of the genus Ensifer adhaerens M8 that combines arsenic oxidation and chromium reduction.</title>
        <authorList>
            <person name="Li X."/>
            <person name="Yu c."/>
        </authorList>
    </citation>
    <scope>NUCLEOTIDE SEQUENCE</scope>
    <source>
        <strain evidence="9">M8</strain>
        <plasmid evidence="9">pA</plasmid>
    </source>
</reference>
<dbReference type="InterPro" id="IPR006102">
    <property type="entry name" value="Ig-like_GH2"/>
</dbReference>
<dbReference type="InterPro" id="IPR017853">
    <property type="entry name" value="GH"/>
</dbReference>
<dbReference type="InterPro" id="IPR006104">
    <property type="entry name" value="Glyco_hydro_2_N"/>
</dbReference>
<dbReference type="Pfam" id="PF02836">
    <property type="entry name" value="Glyco_hydro_2_C"/>
    <property type="match status" value="1"/>
</dbReference>
<keyword evidence="2 4" id="KW-0378">Hydrolase</keyword>
<dbReference type="Gene3D" id="2.60.40.10">
    <property type="entry name" value="Immunoglobulins"/>
    <property type="match status" value="2"/>
</dbReference>
<dbReference type="EMBL" id="CP098808">
    <property type="protein sequence ID" value="USJ26343.1"/>
    <property type="molecule type" value="Genomic_DNA"/>
</dbReference>
<evidence type="ECO:0000259" key="6">
    <source>
        <dbReference type="Pfam" id="PF02836"/>
    </source>
</evidence>
<dbReference type="Pfam" id="PF00703">
    <property type="entry name" value="Glyco_hydro_2"/>
    <property type="match status" value="1"/>
</dbReference>
<dbReference type="SUPFAM" id="SSF51445">
    <property type="entry name" value="(Trans)glycosidases"/>
    <property type="match status" value="1"/>
</dbReference>
<dbReference type="InterPro" id="IPR051913">
    <property type="entry name" value="GH2_Domain-Containing"/>
</dbReference>
<dbReference type="InterPro" id="IPR006101">
    <property type="entry name" value="Glyco_hydro_2"/>
</dbReference>
<geneLocation type="plasmid" evidence="9 10">
    <name>pA</name>
</geneLocation>
<feature type="domain" description="Glycosyl hydrolases family 2 sugar binding" evidence="7">
    <location>
        <begin position="44"/>
        <end position="149"/>
    </location>
</feature>
<dbReference type="InterPro" id="IPR006103">
    <property type="entry name" value="Glyco_hydro_2_cat"/>
</dbReference>
<keyword evidence="9" id="KW-0614">Plasmid</keyword>
<dbReference type="InterPro" id="IPR013783">
    <property type="entry name" value="Ig-like_fold"/>
</dbReference>
<dbReference type="InterPro" id="IPR008979">
    <property type="entry name" value="Galactose-bd-like_sf"/>
</dbReference>
<evidence type="ECO:0000259" key="7">
    <source>
        <dbReference type="Pfam" id="PF02837"/>
    </source>
</evidence>
<dbReference type="SUPFAM" id="SSF49785">
    <property type="entry name" value="Galactose-binding domain-like"/>
    <property type="match status" value="1"/>
</dbReference>
<gene>
    <name evidence="9" type="ORF">NE863_20475</name>
</gene>
<dbReference type="Gene3D" id="3.20.20.80">
    <property type="entry name" value="Glycosidases"/>
    <property type="match status" value="1"/>
</dbReference>
<dbReference type="AlphaFoldDB" id="A0A9Q8YCT4"/>
<evidence type="ECO:0000256" key="1">
    <source>
        <dbReference type="ARBA" id="ARBA00007401"/>
    </source>
</evidence>
<dbReference type="InterPro" id="IPR023232">
    <property type="entry name" value="Glyco_hydro_2_AS"/>
</dbReference>
<evidence type="ECO:0000259" key="8">
    <source>
        <dbReference type="Pfam" id="PF18565"/>
    </source>
</evidence>
<dbReference type="Pfam" id="PF02837">
    <property type="entry name" value="Glyco_hydro_2_N"/>
    <property type="match status" value="1"/>
</dbReference>
<dbReference type="Pfam" id="PF18565">
    <property type="entry name" value="Glyco_hydro2_C5"/>
    <property type="match status" value="1"/>
</dbReference>
<evidence type="ECO:0000259" key="5">
    <source>
        <dbReference type="Pfam" id="PF00703"/>
    </source>
</evidence>
<dbReference type="RefSeq" id="WP_252160793.1">
    <property type="nucleotide sequence ID" value="NZ_CP098808.1"/>
</dbReference>
<dbReference type="PRINTS" id="PR00132">
    <property type="entry name" value="GLHYDRLASE2"/>
</dbReference>
<evidence type="ECO:0000256" key="2">
    <source>
        <dbReference type="ARBA" id="ARBA00022801"/>
    </source>
</evidence>
<evidence type="ECO:0000256" key="3">
    <source>
        <dbReference type="ARBA" id="ARBA00023295"/>
    </source>
</evidence>
<dbReference type="InterPro" id="IPR040605">
    <property type="entry name" value="Glyco_hydro2_dom5"/>
</dbReference>
<accession>A0A9Q8YCT4</accession>
<name>A0A9Q8YCT4_ENSAD</name>
<proteinExistence type="inferred from homology"/>
<dbReference type="PROSITE" id="PS00719">
    <property type="entry name" value="GLYCOSYL_HYDROL_F2_1"/>
    <property type="match status" value="1"/>
</dbReference>
<dbReference type="InterPro" id="IPR036156">
    <property type="entry name" value="Beta-gal/glucu_dom_sf"/>
</dbReference>
<evidence type="ECO:0000313" key="10">
    <source>
        <dbReference type="Proteomes" id="UP001055460"/>
    </source>
</evidence>
<feature type="domain" description="Glycoside hydrolase family 2 immunoglobulin-like beta-sandwich" evidence="5">
    <location>
        <begin position="155"/>
        <end position="259"/>
    </location>
</feature>
<dbReference type="GO" id="GO:0004553">
    <property type="term" value="F:hydrolase activity, hydrolyzing O-glycosyl compounds"/>
    <property type="evidence" value="ECO:0007669"/>
    <property type="project" value="InterPro"/>
</dbReference>
<sequence length="754" mass="84134">MRSLTSFNDTWIFSEGFDAASAGRLQAGKSVSLPHNAVELPFNYFDEASYQRAFTYQKVLTWRREFHGREVSLVFDAAMADAVVHLNGEEIIAHKDGYTPFEARLTDKLREGDNLITVKIDGSENPEIPPFGGRIDYLTYAGIYRDVWLKVTDAVSIANLKIETRDALNDAKSVSIRCDLGNPQGVNFAGTVTALLKDANGKVLAEAAGESRGESVTLEITGLRGLSLWDIDSPVLYEVEAQLRSDRGSDRLSSRFGFRTAEFTTDGFKLNGRPLKIRGLNRHQAFPYVGYAMGRTAQERDAEILKNTLHCNLVRTSHYPQSKWFLDHCDRIGLLVFEEIPGWQHIGGEGWKQEAIQNVRRMIERDWNHPSIIIWGVRINESQDSHDFYVETNRLARELDPTRQTGGVRYITDSEYLEDVYTMNDFILGNEELPGANRPRTALRPQQECTGLTRKVPYLITEFGGHMFPTKIYDQEQRQAEHVRRHLEVLNAAYGDPSISGAVGWCMFDYNTHKDFGSGDRICYHGVMDMFRQPKFAAYVYASQCEPSEGVVMKPVTFWARGERNIGGVLPLIVLTNCDEVELKYGSLVKRVGPDRENFPHLPHPPVVIDHRHFTKDELGVWGMKWEDAAFTGFIDGEPVANLRMVADPVPSALEVVPDSTALRAEGRDSVRVIVRALDQAGNILPFLNDAVDVTVTGPARLLGPDRLIFQGGSTGFWLETTGAAGGIAVAVTSTRLGTVRLELSAVSDEAAAA</sequence>
<organism evidence="9 10">
    <name type="scientific">Ensifer adhaerens</name>
    <name type="common">Sinorhizobium morelense</name>
    <dbReference type="NCBI Taxonomy" id="106592"/>
    <lineage>
        <taxon>Bacteria</taxon>
        <taxon>Pseudomonadati</taxon>
        <taxon>Pseudomonadota</taxon>
        <taxon>Alphaproteobacteria</taxon>
        <taxon>Hyphomicrobiales</taxon>
        <taxon>Rhizobiaceae</taxon>
        <taxon>Sinorhizobium/Ensifer group</taxon>
        <taxon>Ensifer</taxon>
    </lineage>
</organism>
<dbReference type="PANTHER" id="PTHR42732">
    <property type="entry name" value="BETA-GALACTOSIDASE"/>
    <property type="match status" value="1"/>
</dbReference>
<dbReference type="Gene3D" id="2.60.120.260">
    <property type="entry name" value="Galactose-binding domain-like"/>
    <property type="match status" value="1"/>
</dbReference>
<feature type="domain" description="Glycoside hydrolase family 2 catalytic" evidence="6">
    <location>
        <begin position="266"/>
        <end position="544"/>
    </location>
</feature>
<keyword evidence="3 4" id="KW-0326">Glycosidase</keyword>
<evidence type="ECO:0000256" key="4">
    <source>
        <dbReference type="RuleBase" id="RU361154"/>
    </source>
</evidence>
<dbReference type="SUPFAM" id="SSF49303">
    <property type="entry name" value="beta-Galactosidase/glucuronidase domain"/>
    <property type="match status" value="1"/>
</dbReference>
<dbReference type="InterPro" id="IPR023230">
    <property type="entry name" value="Glyco_hydro_2_CS"/>
</dbReference>
<evidence type="ECO:0000313" key="9">
    <source>
        <dbReference type="EMBL" id="USJ26343.1"/>
    </source>
</evidence>
<dbReference type="GO" id="GO:0005975">
    <property type="term" value="P:carbohydrate metabolic process"/>
    <property type="evidence" value="ECO:0007669"/>
    <property type="project" value="InterPro"/>
</dbReference>
<dbReference type="PANTHER" id="PTHR42732:SF1">
    <property type="entry name" value="BETA-MANNOSIDASE"/>
    <property type="match status" value="1"/>
</dbReference>
<dbReference type="Proteomes" id="UP001055460">
    <property type="component" value="Plasmid pA"/>
</dbReference>